<dbReference type="PANTHER" id="PTHR40048:SF1">
    <property type="entry name" value="RHAMNOSYL O-METHYLTRANSFERASE"/>
    <property type="match status" value="1"/>
</dbReference>
<dbReference type="Gene3D" id="3.40.50.150">
    <property type="entry name" value="Vaccinia Virus protein VP39"/>
    <property type="match status" value="1"/>
</dbReference>
<evidence type="ECO:0000256" key="2">
    <source>
        <dbReference type="ARBA" id="ARBA00022679"/>
    </source>
</evidence>
<evidence type="ECO:0000313" key="3">
    <source>
        <dbReference type="EMBL" id="TYL36436.1"/>
    </source>
</evidence>
<dbReference type="PANTHER" id="PTHR40048">
    <property type="entry name" value="RHAMNOSYL O-METHYLTRANSFERASE"/>
    <property type="match status" value="1"/>
</dbReference>
<dbReference type="InterPro" id="IPR029063">
    <property type="entry name" value="SAM-dependent_MTases_sf"/>
</dbReference>
<keyword evidence="2" id="KW-0808">Transferase</keyword>
<dbReference type="SUPFAM" id="SSF53335">
    <property type="entry name" value="S-adenosyl-L-methionine-dependent methyltransferases"/>
    <property type="match status" value="1"/>
</dbReference>
<organism evidence="3 4">
    <name type="scientific">Natronococcus pandeyae</name>
    <dbReference type="NCBI Taxonomy" id="2055836"/>
    <lineage>
        <taxon>Archaea</taxon>
        <taxon>Methanobacteriati</taxon>
        <taxon>Methanobacteriota</taxon>
        <taxon>Stenosarchaea group</taxon>
        <taxon>Halobacteria</taxon>
        <taxon>Halobacteriales</taxon>
        <taxon>Natrialbaceae</taxon>
        <taxon>Natronococcus</taxon>
    </lineage>
</organism>
<dbReference type="GO" id="GO:0005886">
    <property type="term" value="C:plasma membrane"/>
    <property type="evidence" value="ECO:0007669"/>
    <property type="project" value="TreeGrafter"/>
</dbReference>
<dbReference type="EMBL" id="PHNJ01000018">
    <property type="protein sequence ID" value="TYL36436.1"/>
    <property type="molecule type" value="Genomic_DNA"/>
</dbReference>
<sequence length="325" mass="37087">MIDFFSSKSRSCGTRGRTVHTNVLTILQRTTSMALHRRALRLYKTEGFLWLVIEAAGFLTRHVPILGSHVRYTRQYCEDYRSEGARAFVGIYIRYLVGRCLGHTLSHRVSEQKLRKRRRTETSTSDVIDTVYEFSGLGRYCSIRPMQVRQDLETVVQRVDTAEPETIVEIGTARGGTLYAWCRCVETASTVVSVDLPEGDNRRYTYDIIPLFSSLFEDKRLVFVRGDSQTDATVREVADSATNGIGFLFIDADHSYEGVKRDFEAYEPLVGDDGIIALHDIHNPAFGVQTFWEELKCEYATEEIHHPPGRYRFDDPGIGLVHVDR</sequence>
<dbReference type="Pfam" id="PF13578">
    <property type="entry name" value="Methyltransf_24"/>
    <property type="match status" value="1"/>
</dbReference>
<gene>
    <name evidence="3" type="ORF">CV102_22705</name>
</gene>
<evidence type="ECO:0008006" key="5">
    <source>
        <dbReference type="Google" id="ProtNLM"/>
    </source>
</evidence>
<reference evidence="3" key="1">
    <citation type="submission" date="2017-11" db="EMBL/GenBank/DDBJ databases">
        <authorList>
            <person name="Kajale S.C."/>
            <person name="Sharma A."/>
        </authorList>
    </citation>
    <scope>NUCLEOTIDE SEQUENCE</scope>
    <source>
        <strain evidence="3">LS1_42</strain>
    </source>
</reference>
<accession>A0A8J8PZ32</accession>
<dbReference type="Proteomes" id="UP000766904">
    <property type="component" value="Unassembled WGS sequence"/>
</dbReference>
<keyword evidence="1" id="KW-0489">Methyltransferase</keyword>
<comment type="caution">
    <text evidence="3">The sequence shown here is derived from an EMBL/GenBank/DDBJ whole genome shotgun (WGS) entry which is preliminary data.</text>
</comment>
<evidence type="ECO:0000313" key="4">
    <source>
        <dbReference type="Proteomes" id="UP000766904"/>
    </source>
</evidence>
<dbReference type="AlphaFoldDB" id="A0A8J8PZ32"/>
<name>A0A8J8PZ32_9EURY</name>
<dbReference type="GO" id="GO:0032259">
    <property type="term" value="P:methylation"/>
    <property type="evidence" value="ECO:0007669"/>
    <property type="project" value="UniProtKB-KW"/>
</dbReference>
<evidence type="ECO:0000256" key="1">
    <source>
        <dbReference type="ARBA" id="ARBA00022603"/>
    </source>
</evidence>
<proteinExistence type="predicted"/>
<keyword evidence="4" id="KW-1185">Reference proteome</keyword>
<dbReference type="GO" id="GO:0008168">
    <property type="term" value="F:methyltransferase activity"/>
    <property type="evidence" value="ECO:0007669"/>
    <property type="project" value="UniProtKB-KW"/>
</dbReference>
<protein>
    <recommendedName>
        <fullName evidence="5">Class I SAM-dependent methyltransferase</fullName>
    </recommendedName>
</protein>